<dbReference type="PANTHER" id="PTHR10177">
    <property type="entry name" value="CYCLINS"/>
    <property type="match status" value="1"/>
</dbReference>
<evidence type="ECO:0000259" key="8">
    <source>
        <dbReference type="SMART" id="SM00385"/>
    </source>
</evidence>
<keyword evidence="4 7" id="KW-0195">Cyclin</keyword>
<reference evidence="10" key="1">
    <citation type="submission" date="2021-11" db="EMBL/GenBank/DDBJ databases">
        <authorList>
            <person name="Zhang Y."/>
            <person name="Ren M."/>
            <person name="Zhang X."/>
            <person name="Zhou X."/>
            <person name="Yang J."/>
        </authorList>
    </citation>
    <scope>NUCLEOTIDE SEQUENCE</scope>
</reference>
<evidence type="ECO:0000256" key="7">
    <source>
        <dbReference type="RuleBase" id="RU000383"/>
    </source>
</evidence>
<evidence type="ECO:0000256" key="3">
    <source>
        <dbReference type="ARBA" id="ARBA00022618"/>
    </source>
</evidence>
<evidence type="ECO:0000259" key="9">
    <source>
        <dbReference type="SMART" id="SM01332"/>
    </source>
</evidence>
<dbReference type="InterPro" id="IPR039361">
    <property type="entry name" value="Cyclin"/>
</dbReference>
<organism evidence="10">
    <name type="scientific">Betula platyphylla</name>
    <name type="common">Asian white birch</name>
    <dbReference type="NCBI Taxonomy" id="78630"/>
    <lineage>
        <taxon>Eukaryota</taxon>
        <taxon>Viridiplantae</taxon>
        <taxon>Streptophyta</taxon>
        <taxon>Embryophyta</taxon>
        <taxon>Tracheophyta</taxon>
        <taxon>Spermatophyta</taxon>
        <taxon>Magnoliopsida</taxon>
        <taxon>eudicotyledons</taxon>
        <taxon>Gunneridae</taxon>
        <taxon>Pentapetalae</taxon>
        <taxon>rosids</taxon>
        <taxon>fabids</taxon>
        <taxon>Fagales</taxon>
        <taxon>Betulaceae</taxon>
        <taxon>Betula</taxon>
    </lineage>
</organism>
<keyword evidence="5" id="KW-0131">Cell cycle</keyword>
<dbReference type="InterPro" id="IPR004367">
    <property type="entry name" value="Cyclin_C-dom"/>
</dbReference>
<protein>
    <recommendedName>
        <fullName evidence="6">B-like cyclin</fullName>
    </recommendedName>
</protein>
<feature type="domain" description="Cyclin-like" evidence="8">
    <location>
        <begin position="494"/>
        <end position="576"/>
    </location>
</feature>
<evidence type="ECO:0000256" key="4">
    <source>
        <dbReference type="ARBA" id="ARBA00023127"/>
    </source>
</evidence>
<dbReference type="FunFam" id="1.10.472.10:FF:000091">
    <property type="entry name" value="putative cyclin-B3-1 isoform X3"/>
    <property type="match status" value="1"/>
</dbReference>
<dbReference type="InterPro" id="IPR006671">
    <property type="entry name" value="Cyclin_N"/>
</dbReference>
<feature type="domain" description="Cyclin C-terminal" evidence="9">
    <location>
        <begin position="490"/>
        <end position="607"/>
    </location>
</feature>
<comment type="subunit">
    <text evidence="2">Interacts with the CDC2 protein kinase to form a serine/threonine kinase holoenzyme complex also known as maturation promoting factor (MPF). The cyclin subunit imparts substrate specificity to the complex.</text>
</comment>
<accession>A0A9E9L6B4</accession>
<evidence type="ECO:0000256" key="6">
    <source>
        <dbReference type="ARBA" id="ARBA00032263"/>
    </source>
</evidence>
<dbReference type="AlphaFoldDB" id="A0A9E9L6B4"/>
<evidence type="ECO:0000313" key="10">
    <source>
        <dbReference type="EMBL" id="WAU86916.1"/>
    </source>
</evidence>
<evidence type="ECO:0000256" key="1">
    <source>
        <dbReference type="ARBA" id="ARBA00006955"/>
    </source>
</evidence>
<dbReference type="Pfam" id="PF00134">
    <property type="entry name" value="Cyclin_N"/>
    <property type="match status" value="1"/>
</dbReference>
<dbReference type="FunFam" id="1.10.472.10:FF:000057">
    <property type="entry name" value="Cyclin N-terminal domain containing 2"/>
    <property type="match status" value="1"/>
</dbReference>
<comment type="similarity">
    <text evidence="1">Belongs to the cyclin family. Cyclin AB subfamily.</text>
</comment>
<dbReference type="Gene3D" id="1.10.472.10">
    <property type="entry name" value="Cyclin-like"/>
    <property type="match status" value="2"/>
</dbReference>
<evidence type="ECO:0000256" key="5">
    <source>
        <dbReference type="ARBA" id="ARBA00023306"/>
    </source>
</evidence>
<dbReference type="InterPro" id="IPR013763">
    <property type="entry name" value="Cyclin-like_dom"/>
</dbReference>
<dbReference type="InterPro" id="IPR036915">
    <property type="entry name" value="Cyclin-like_sf"/>
</dbReference>
<evidence type="ECO:0000256" key="2">
    <source>
        <dbReference type="ARBA" id="ARBA00011177"/>
    </source>
</evidence>
<dbReference type="SUPFAM" id="SSF47954">
    <property type="entry name" value="Cyclin-like"/>
    <property type="match status" value="2"/>
</dbReference>
<dbReference type="Pfam" id="PF02984">
    <property type="entry name" value="Cyclin_C"/>
    <property type="match status" value="1"/>
</dbReference>
<dbReference type="GO" id="GO:0051301">
    <property type="term" value="P:cell division"/>
    <property type="evidence" value="ECO:0007669"/>
    <property type="project" value="UniProtKB-KW"/>
</dbReference>
<proteinExistence type="evidence at transcript level"/>
<keyword evidence="3" id="KW-0132">Cell division</keyword>
<name>A0A9E9L6B4_BETPL</name>
<dbReference type="SMART" id="SM00385">
    <property type="entry name" value="CYCLIN"/>
    <property type="match status" value="2"/>
</dbReference>
<sequence>MADTRKPPLTVNADEIEVSQILLKLPVLFSESESRRYCFRVNWGSQRRRSNPLPKPFKAMGSQKINLKRKRESGDAKEHVSDATKFFNLRFKEREHDNLVAPTGIQMIGRKSVTVNKGANLTTSQGGLNNMEKSKGKVVSSTASKVVGRKALADVSNVEGNSSRNVVQDGPKLMMSLPELKRVNQAVTSIPKENAGNSDKGKERSGYLASDGDRFSYLQFGKPGKEVAPQVNNARNHLWKNRVSDGFKIMEAHALPRKSIRPIVKTTLQNTQVQRTSKSKNKEDIAIVVPHEAAQGQLSFGADGNPRTVSDIISRRKLDRRRSYTSSLMLLEKCEVMKLETLPIIDDNRNQLEVAEYVDEIYQYYRDKEAQNLSSANYMSIQTNITAHMRGELINLLMKVHFKFSLMQETLYLMVTLLDRYLSQARIENNELLLVGLTALWLASKYEEGIRHHLRVEDLISISVWSYTRDQILGMEWRVLKQLNFRLNVATPYMFMLLFLKASQSDTKLEHLAFYLIELCSLEYEALEFKPSLLCASAIYVARCALHMTPAWTPLLRKHARYEESQLRDCAKMILRFHKAAGTGHSRFTYQKYMMPDLSGIAAITALDWLPL</sequence>
<dbReference type="SMART" id="SM01332">
    <property type="entry name" value="Cyclin_C"/>
    <property type="match status" value="1"/>
</dbReference>
<dbReference type="EMBL" id="OL546167">
    <property type="protein sequence ID" value="WAU86916.1"/>
    <property type="molecule type" value="mRNA"/>
</dbReference>
<feature type="domain" description="Cyclin-like" evidence="8">
    <location>
        <begin position="395"/>
        <end position="481"/>
    </location>
</feature>